<evidence type="ECO:0000256" key="1">
    <source>
        <dbReference type="ARBA" id="ARBA00007420"/>
    </source>
</evidence>
<keyword evidence="3" id="KW-0547">Nucleotide-binding</keyword>
<sequence length="218" mass="25382">MKKIFSVAVEGNIGSGKTTLLNFFKKYRNVEVLVEPVEKWKNIKGFNSLDLMYKDATRWSSAFQSYVTLTMLQNHHYHNDEINIRMTERSVYSARYCFIENLYKSKLMPEIDYAMLGEWHDWIKTNAEAQLDIIVYLQAKPETCLTRIAERNRHEELGVPLDYLQTLDSLHNDWLIKKIHGEVPAKVIIINTDGNKEDVIKQIQAVESEVMCGIQPLL</sequence>
<dbReference type="InterPro" id="IPR027417">
    <property type="entry name" value="P-loop_NTPase"/>
</dbReference>
<dbReference type="HOGENOM" id="CLU_030466_1_0_1"/>
<accession>V3ZW62</accession>
<dbReference type="CDD" id="cd01673">
    <property type="entry name" value="dNK"/>
    <property type="match status" value="1"/>
</dbReference>
<evidence type="ECO:0000259" key="4">
    <source>
        <dbReference type="Pfam" id="PF01712"/>
    </source>
</evidence>
<feature type="binding site" evidence="3">
    <location>
        <begin position="11"/>
        <end position="19"/>
    </location>
    <ligand>
        <name>ATP</name>
        <dbReference type="ChEBI" id="CHEBI:30616"/>
    </ligand>
</feature>
<dbReference type="GO" id="GO:0019136">
    <property type="term" value="F:deoxynucleoside kinase activity"/>
    <property type="evidence" value="ECO:0007669"/>
    <property type="project" value="InterPro"/>
</dbReference>
<comment type="similarity">
    <text evidence="1">Belongs to the DCK/DGK family.</text>
</comment>
<dbReference type="OMA" id="PEVAYKR"/>
<feature type="domain" description="Deoxynucleoside kinase" evidence="4">
    <location>
        <begin position="8"/>
        <end position="203"/>
    </location>
</feature>
<protein>
    <recommendedName>
        <fullName evidence="4">Deoxynucleoside kinase domain-containing protein</fullName>
    </recommendedName>
</protein>
<dbReference type="InterPro" id="IPR031314">
    <property type="entry name" value="DNK_dom"/>
</dbReference>
<dbReference type="FunFam" id="3.40.50.300:FF:001571">
    <property type="entry name" value="Deoxynucleoside kinase"/>
    <property type="match status" value="1"/>
</dbReference>
<dbReference type="STRING" id="225164.V3ZW62"/>
<dbReference type="PANTHER" id="PTHR10513">
    <property type="entry name" value="DEOXYNUCLEOSIDE KINASE"/>
    <property type="match status" value="1"/>
</dbReference>
<dbReference type="GO" id="GO:0005524">
    <property type="term" value="F:ATP binding"/>
    <property type="evidence" value="ECO:0007669"/>
    <property type="project" value="UniProtKB-KW"/>
</dbReference>
<name>V3ZW62_LOTGI</name>
<dbReference type="RefSeq" id="XP_009064108.1">
    <property type="nucleotide sequence ID" value="XM_009065860.1"/>
</dbReference>
<dbReference type="GeneID" id="20240749"/>
<dbReference type="OrthoDB" id="567086at2759"/>
<dbReference type="GO" id="GO:0005739">
    <property type="term" value="C:mitochondrion"/>
    <property type="evidence" value="ECO:0007669"/>
    <property type="project" value="TreeGrafter"/>
</dbReference>
<dbReference type="Gene3D" id="3.40.50.300">
    <property type="entry name" value="P-loop containing nucleotide triphosphate hydrolases"/>
    <property type="match status" value="1"/>
</dbReference>
<dbReference type="InterPro" id="IPR050566">
    <property type="entry name" value="Deoxyribonucleoside_kinase"/>
</dbReference>
<dbReference type="Pfam" id="PF01712">
    <property type="entry name" value="dNK"/>
    <property type="match status" value="1"/>
</dbReference>
<gene>
    <name evidence="5" type="ORF">LOTGIDRAFT_167978</name>
</gene>
<evidence type="ECO:0000313" key="5">
    <source>
        <dbReference type="EMBL" id="ESO85191.1"/>
    </source>
</evidence>
<dbReference type="Proteomes" id="UP000030746">
    <property type="component" value="Unassembled WGS sequence"/>
</dbReference>
<evidence type="ECO:0000256" key="2">
    <source>
        <dbReference type="PIRSR" id="PIRSR000705-1"/>
    </source>
</evidence>
<dbReference type="PIRSF" id="PIRSF000705">
    <property type="entry name" value="DNK"/>
    <property type="match status" value="1"/>
</dbReference>
<dbReference type="PANTHER" id="PTHR10513:SF24">
    <property type="entry name" value="THYMIDINE KINASE 2, MITOCHONDRIAL"/>
    <property type="match status" value="1"/>
</dbReference>
<keyword evidence="6" id="KW-1185">Reference proteome</keyword>
<keyword evidence="3" id="KW-0067">ATP-binding</keyword>
<reference evidence="5 6" key="1">
    <citation type="journal article" date="2013" name="Nature">
        <title>Insights into bilaterian evolution from three spiralian genomes.</title>
        <authorList>
            <person name="Simakov O."/>
            <person name="Marletaz F."/>
            <person name="Cho S.J."/>
            <person name="Edsinger-Gonzales E."/>
            <person name="Havlak P."/>
            <person name="Hellsten U."/>
            <person name="Kuo D.H."/>
            <person name="Larsson T."/>
            <person name="Lv J."/>
            <person name="Arendt D."/>
            <person name="Savage R."/>
            <person name="Osoegawa K."/>
            <person name="de Jong P."/>
            <person name="Grimwood J."/>
            <person name="Chapman J.A."/>
            <person name="Shapiro H."/>
            <person name="Aerts A."/>
            <person name="Otillar R.P."/>
            <person name="Terry A.Y."/>
            <person name="Boore J.L."/>
            <person name="Grigoriev I.V."/>
            <person name="Lindberg D.R."/>
            <person name="Seaver E.C."/>
            <person name="Weisblat D.A."/>
            <person name="Putnam N.H."/>
            <person name="Rokhsar D.S."/>
        </authorList>
    </citation>
    <scope>NUCLEOTIDE SEQUENCE [LARGE SCALE GENOMIC DNA]</scope>
</reference>
<dbReference type="AlphaFoldDB" id="V3ZW62"/>
<dbReference type="InterPro" id="IPR002624">
    <property type="entry name" value="DCK/DGK"/>
</dbReference>
<dbReference type="CTD" id="20240749"/>
<organism evidence="5 6">
    <name type="scientific">Lottia gigantea</name>
    <name type="common">Giant owl limpet</name>
    <dbReference type="NCBI Taxonomy" id="225164"/>
    <lineage>
        <taxon>Eukaryota</taxon>
        <taxon>Metazoa</taxon>
        <taxon>Spiralia</taxon>
        <taxon>Lophotrochozoa</taxon>
        <taxon>Mollusca</taxon>
        <taxon>Gastropoda</taxon>
        <taxon>Patellogastropoda</taxon>
        <taxon>Lottioidea</taxon>
        <taxon>Lottiidae</taxon>
        <taxon>Lottia</taxon>
    </lineage>
</organism>
<evidence type="ECO:0000313" key="6">
    <source>
        <dbReference type="Proteomes" id="UP000030746"/>
    </source>
</evidence>
<evidence type="ECO:0000256" key="3">
    <source>
        <dbReference type="PIRSR" id="PIRSR000705-3"/>
    </source>
</evidence>
<dbReference type="KEGG" id="lgi:LOTGIDRAFT_167978"/>
<proteinExistence type="inferred from homology"/>
<feature type="binding site" evidence="3">
    <location>
        <begin position="147"/>
        <end position="151"/>
    </location>
    <ligand>
        <name>ATP</name>
        <dbReference type="ChEBI" id="CHEBI:30616"/>
    </ligand>
</feature>
<dbReference type="EMBL" id="KB203301">
    <property type="protein sequence ID" value="ESO85191.1"/>
    <property type="molecule type" value="Genomic_DNA"/>
</dbReference>
<feature type="active site" description="Proton acceptor" evidence="2">
    <location>
        <position position="88"/>
    </location>
</feature>
<dbReference type="SUPFAM" id="SSF52540">
    <property type="entry name" value="P-loop containing nucleoside triphosphate hydrolases"/>
    <property type="match status" value="1"/>
</dbReference>